<dbReference type="CDD" id="cd01648">
    <property type="entry name" value="TERT"/>
    <property type="match status" value="1"/>
</dbReference>
<evidence type="ECO:0000256" key="9">
    <source>
        <dbReference type="ARBA" id="ARBA00022895"/>
    </source>
</evidence>
<dbReference type="PRINTS" id="PR01365">
    <property type="entry name" value="TELOMERASERT"/>
</dbReference>
<dbReference type="InterPro" id="IPR049139">
    <property type="entry name" value="TERT_C"/>
</dbReference>
<evidence type="ECO:0000256" key="13">
    <source>
        <dbReference type="RuleBase" id="RU365061"/>
    </source>
</evidence>
<evidence type="ECO:0000256" key="8">
    <source>
        <dbReference type="ARBA" id="ARBA00022842"/>
    </source>
</evidence>
<sequence length="1121" mass="129441">MASGVSVLNRYYHHVESLCGYLEKVINPACDVANGFLGHSFLPLATDTAEYKQLVNTTVVAIQFNDGTIYSQQIVARMPPVDLKMRSVIHGAQAKIRRPWKTHDLLTLSHKVAGIENSGINTIVDSLQELEWETLLRRVGMDVMIHLLTETSIFISLPNDCFCQMSGKFIHYLTPITQGRTRKPLQIGGKRSHVSNGEQELPNKRLKVCNSEDLDNKCVTAANISFVRTKILYSRPSYVPNANRLALGLPPTHFLNRIKSSFDRPGYLDPNNYVDPDPKIQGDNARHAAKYVFSRQYNLSNPFFPWRKPVFRAHRDNSNKEAEIQNKGPCKTPKRVKPILPYLDQMIWKHGKCGYKPLLDLVCPSKKKKGIDDKLILEYCSDQITLQSQQSMASFHFTIGSSSLGNECAEAKHHAETKPQLSQYTCSFSEVYRYVTLVIKTVIPAAFWGSKYNLNVILRHVQTLITGRRYESFTLHYIMQGFQISDCDWLIPPGRACQNTRVPVSDAIKRRELLEDFLFWFFDGFVLPLLKASSKCRWFNGLINRPPQTTFYTTEFSGCRNRLFYFRQDDWNELCAPLVKDLTSYRFEKLTEVQVTEILNQRQLGFSNARLLPKETGFRIVANLSGKKPVLQLKGNSGVHNFMAPQNIKTSTLSVNQILQVAFRILTYQKEQDPHLLGASIFRPDDVYSKLKAFKAGLPRDSGGHLPKLYFVKLDVQACFDTITQVELLKIIERILSDDKYMIQRYGRAEISHDRVKRMFVKRAIKEDEYPHFVKYAVELAQTLWGVILADEVAYQYTSREEILQLLRDHITENIVKIGENYFRQIVGIPQGSILSTLLCSFFYGDMETQFETYTTDPHSVLFRLVDDYLYITTSLSRAKGFLHMMNQGHPKYGCYISREKTLTNFDYDDQILNVTDPGQRCFPWCGFLLDMEELTISADYSRYHGINLNDTFTVSRGRRPGVVFTNKMLQLSRMRCHVIYNDSDLNTEHTVYLNLYQHFLVIAMKMHAYIRAGGLGHKINESFIFRTIEKTLSYTYARIKRRAAEPIAIANKAICNVQKDIIIWLGYRAFHSVLSRKARWYKRLLGFVRLELSRSRYARYQRRFRTLLREGDADLARFEF</sequence>
<gene>
    <name evidence="15" type="ORF">AMATHDRAFT_39050</name>
</gene>
<keyword evidence="5 13" id="KW-0808">Transferase</keyword>
<evidence type="ECO:0000256" key="10">
    <source>
        <dbReference type="ARBA" id="ARBA00022918"/>
    </source>
</evidence>
<organism evidence="15 16">
    <name type="scientific">Amanita thiersii Skay4041</name>
    <dbReference type="NCBI Taxonomy" id="703135"/>
    <lineage>
        <taxon>Eukaryota</taxon>
        <taxon>Fungi</taxon>
        <taxon>Dikarya</taxon>
        <taxon>Basidiomycota</taxon>
        <taxon>Agaricomycotina</taxon>
        <taxon>Agaricomycetes</taxon>
        <taxon>Agaricomycetidae</taxon>
        <taxon>Agaricales</taxon>
        <taxon>Pluteineae</taxon>
        <taxon>Amanitaceae</taxon>
        <taxon>Amanita</taxon>
    </lineage>
</organism>
<evidence type="ECO:0000256" key="11">
    <source>
        <dbReference type="ARBA" id="ARBA00023242"/>
    </source>
</evidence>
<reference evidence="15 16" key="1">
    <citation type="submission" date="2014-02" db="EMBL/GenBank/DDBJ databases">
        <title>Transposable element dynamics among asymbiotic and ectomycorrhizal Amanita fungi.</title>
        <authorList>
            <consortium name="DOE Joint Genome Institute"/>
            <person name="Hess J."/>
            <person name="Skrede I."/>
            <person name="Wolfe B."/>
            <person name="LaButti K."/>
            <person name="Ohm R.A."/>
            <person name="Grigoriev I.V."/>
            <person name="Pringle A."/>
        </authorList>
    </citation>
    <scope>NUCLEOTIDE SEQUENCE [LARGE SCALE GENOMIC DNA]</scope>
    <source>
        <strain evidence="15 16">SKay4041</strain>
    </source>
</reference>
<dbReference type="GO" id="GO:0007004">
    <property type="term" value="P:telomere maintenance via telomerase"/>
    <property type="evidence" value="ECO:0007669"/>
    <property type="project" value="TreeGrafter"/>
</dbReference>
<evidence type="ECO:0000259" key="14">
    <source>
        <dbReference type="PROSITE" id="PS50878"/>
    </source>
</evidence>
<dbReference type="Pfam" id="PF12009">
    <property type="entry name" value="Telomerase_RBD"/>
    <property type="match status" value="2"/>
</dbReference>
<keyword evidence="6 13" id="KW-0548">Nucleotidyltransferase</keyword>
<dbReference type="Gene3D" id="1.10.357.90">
    <property type="match status" value="1"/>
</dbReference>
<dbReference type="GO" id="GO:0070034">
    <property type="term" value="F:telomerase RNA binding"/>
    <property type="evidence" value="ECO:0007669"/>
    <property type="project" value="TreeGrafter"/>
</dbReference>
<evidence type="ECO:0000256" key="1">
    <source>
        <dbReference type="ARBA" id="ARBA00008001"/>
    </source>
</evidence>
<dbReference type="Gene3D" id="3.30.70.2630">
    <property type="match status" value="1"/>
</dbReference>
<evidence type="ECO:0000256" key="5">
    <source>
        <dbReference type="ARBA" id="ARBA00022679"/>
    </source>
</evidence>
<dbReference type="InterPro" id="IPR021891">
    <property type="entry name" value="Telomerase_RBD"/>
</dbReference>
<dbReference type="GO" id="GO:0000333">
    <property type="term" value="C:telomerase catalytic core complex"/>
    <property type="evidence" value="ECO:0007669"/>
    <property type="project" value="TreeGrafter"/>
</dbReference>
<dbReference type="PANTHER" id="PTHR12066:SF0">
    <property type="entry name" value="TELOMERASE REVERSE TRANSCRIPTASE"/>
    <property type="match status" value="1"/>
</dbReference>
<dbReference type="InterPro" id="IPR000477">
    <property type="entry name" value="RT_dom"/>
</dbReference>
<comment type="similarity">
    <text evidence="1 13">Belongs to the reverse transcriptase family. Telomerase subfamily.</text>
</comment>
<evidence type="ECO:0000256" key="12">
    <source>
        <dbReference type="ARBA" id="ARBA00048173"/>
    </source>
</evidence>
<keyword evidence="9 13" id="KW-0779">Telomere</keyword>
<dbReference type="STRING" id="703135.A0A2A9NYS3"/>
<evidence type="ECO:0000256" key="3">
    <source>
        <dbReference type="ARBA" id="ARBA00016182"/>
    </source>
</evidence>
<keyword evidence="11 13" id="KW-0539">Nucleus</keyword>
<keyword evidence="4 13" id="KW-0158">Chromosome</keyword>
<dbReference type="Proteomes" id="UP000242287">
    <property type="component" value="Unassembled WGS sequence"/>
</dbReference>
<evidence type="ECO:0000313" key="16">
    <source>
        <dbReference type="Proteomes" id="UP000242287"/>
    </source>
</evidence>
<dbReference type="PANTHER" id="PTHR12066">
    <property type="entry name" value="TELOMERASE REVERSE TRANSCRIPTASE"/>
    <property type="match status" value="1"/>
</dbReference>
<keyword evidence="10 13" id="KW-0695">RNA-directed DNA polymerase</keyword>
<name>A0A2A9NYS3_9AGAR</name>
<dbReference type="Pfam" id="PF21399">
    <property type="entry name" value="TERT_C"/>
    <property type="match status" value="1"/>
</dbReference>
<comment type="catalytic activity">
    <reaction evidence="12 13">
        <text>DNA(n) + a 2'-deoxyribonucleoside 5'-triphosphate = DNA(n+1) + diphosphate</text>
        <dbReference type="Rhea" id="RHEA:22508"/>
        <dbReference type="Rhea" id="RHEA-COMP:17339"/>
        <dbReference type="Rhea" id="RHEA-COMP:17340"/>
        <dbReference type="ChEBI" id="CHEBI:33019"/>
        <dbReference type="ChEBI" id="CHEBI:61560"/>
        <dbReference type="ChEBI" id="CHEBI:173112"/>
        <dbReference type="EC" id="2.7.7.49"/>
    </reaction>
</comment>
<evidence type="ECO:0000256" key="6">
    <source>
        <dbReference type="ARBA" id="ARBA00022695"/>
    </source>
</evidence>
<evidence type="ECO:0000256" key="2">
    <source>
        <dbReference type="ARBA" id="ARBA00012493"/>
    </source>
</evidence>
<dbReference type="Gene3D" id="1.10.132.70">
    <property type="match status" value="1"/>
</dbReference>
<keyword evidence="8 13" id="KW-0460">Magnesium</keyword>
<dbReference type="PROSITE" id="PS50878">
    <property type="entry name" value="RT_POL"/>
    <property type="match status" value="1"/>
</dbReference>
<protein>
    <recommendedName>
        <fullName evidence="3 13">Telomerase reverse transcriptase</fullName>
        <ecNumber evidence="2 13">2.7.7.49</ecNumber>
    </recommendedName>
    <alternativeName>
        <fullName evidence="13">Telomerase catalytic subunit</fullName>
    </alternativeName>
</protein>
<keyword evidence="16" id="KW-1185">Reference proteome</keyword>
<evidence type="ECO:0000256" key="4">
    <source>
        <dbReference type="ARBA" id="ARBA00022454"/>
    </source>
</evidence>
<dbReference type="EMBL" id="KZ301975">
    <property type="protein sequence ID" value="PFH53166.1"/>
    <property type="molecule type" value="Genomic_DNA"/>
</dbReference>
<dbReference type="EC" id="2.7.7.49" evidence="2 13"/>
<dbReference type="OrthoDB" id="289721at2759"/>
<dbReference type="SMART" id="SM00975">
    <property type="entry name" value="Telomerase_RBD"/>
    <property type="match status" value="1"/>
</dbReference>
<keyword evidence="7 13" id="KW-0479">Metal-binding</keyword>
<dbReference type="GO" id="GO:0042162">
    <property type="term" value="F:telomeric DNA binding"/>
    <property type="evidence" value="ECO:0007669"/>
    <property type="project" value="TreeGrafter"/>
</dbReference>
<dbReference type="AlphaFoldDB" id="A0A2A9NYS3"/>
<evidence type="ECO:0000256" key="7">
    <source>
        <dbReference type="ARBA" id="ARBA00022723"/>
    </source>
</evidence>
<dbReference type="InterPro" id="IPR003545">
    <property type="entry name" value="Telomerase_RT"/>
</dbReference>
<comment type="subcellular location">
    <subcellularLocation>
        <location evidence="13">Nucleus</location>
    </subcellularLocation>
    <subcellularLocation>
        <location evidence="13">Chromosome</location>
        <location evidence="13">Telomere</location>
    </subcellularLocation>
</comment>
<evidence type="ECO:0000313" key="15">
    <source>
        <dbReference type="EMBL" id="PFH53166.1"/>
    </source>
</evidence>
<proteinExistence type="inferred from homology"/>
<dbReference type="GO" id="GO:0000781">
    <property type="term" value="C:chromosome, telomeric region"/>
    <property type="evidence" value="ECO:0007669"/>
    <property type="project" value="UniProtKB-SubCell"/>
</dbReference>
<dbReference type="GO" id="GO:0046872">
    <property type="term" value="F:metal ion binding"/>
    <property type="evidence" value="ECO:0007669"/>
    <property type="project" value="UniProtKB-KW"/>
</dbReference>
<feature type="domain" description="Reverse transcriptase" evidence="14">
    <location>
        <begin position="593"/>
        <end position="930"/>
    </location>
</feature>
<dbReference type="GO" id="GO:0003720">
    <property type="term" value="F:telomerase activity"/>
    <property type="evidence" value="ECO:0007669"/>
    <property type="project" value="InterPro"/>
</dbReference>
<accession>A0A2A9NYS3</accession>
<comment type="function">
    <text evidence="13">Telomerase is a ribonucleoprotein enzyme essential for the replication of chromosome termini in most eukaryotes. It elongates telomeres. It is a reverse transcriptase that adds simple sequence repeats to chromosome ends by copying a template sequence within the RNA component of the enzyme.</text>
</comment>